<proteinExistence type="predicted"/>
<sequence>MEGLLLVPDGFAPEEQGRRRMIYTSSSARCVRCEH</sequence>
<name>A0A2S3HBW5_9POAL</name>
<reference evidence="1" key="1">
    <citation type="submission" date="2018-04" db="EMBL/GenBank/DDBJ databases">
        <title>WGS assembly of Panicum hallii.</title>
        <authorList>
            <person name="Lovell J."/>
            <person name="Jenkins J."/>
            <person name="Lowry D."/>
            <person name="Mamidi S."/>
            <person name="Sreedasyam A."/>
            <person name="Weng X."/>
            <person name="Barry K."/>
            <person name="Bonette J."/>
            <person name="Campitelli B."/>
            <person name="Daum C."/>
            <person name="Gordon S."/>
            <person name="Gould B."/>
            <person name="Lipzen A."/>
            <person name="Macqueen A."/>
            <person name="Palacio-Mejia J."/>
            <person name="Plott C."/>
            <person name="Shakirov E."/>
            <person name="Shu S."/>
            <person name="Yoshinaga Y."/>
            <person name="Zane M."/>
            <person name="Rokhsar D."/>
            <person name="Grimwood J."/>
            <person name="Schmutz J."/>
            <person name="Juenger T."/>
        </authorList>
    </citation>
    <scope>NUCLEOTIDE SEQUENCE [LARGE SCALE GENOMIC DNA]</scope>
    <source>
        <strain evidence="1">FIL2</strain>
    </source>
</reference>
<protein>
    <submittedName>
        <fullName evidence="1">Uncharacterized protein</fullName>
    </submittedName>
</protein>
<gene>
    <name evidence="1" type="ORF">PAHAL_3G273600</name>
</gene>
<evidence type="ECO:0000313" key="1">
    <source>
        <dbReference type="EMBL" id="PAN19439.1"/>
    </source>
</evidence>
<dbReference type="Gramene" id="PAN19439">
    <property type="protein sequence ID" value="PAN19439"/>
    <property type="gene ID" value="PAHAL_3G273600"/>
</dbReference>
<accession>A0A2S3HBW5</accession>
<dbReference type="AlphaFoldDB" id="A0A2S3HBW5"/>
<dbReference type="Proteomes" id="UP000243499">
    <property type="component" value="Chromosome 3"/>
</dbReference>
<dbReference type="EMBL" id="CM008048">
    <property type="protein sequence ID" value="PAN19439.1"/>
    <property type="molecule type" value="Genomic_DNA"/>
</dbReference>
<organism evidence="1">
    <name type="scientific">Panicum hallii</name>
    <dbReference type="NCBI Taxonomy" id="206008"/>
    <lineage>
        <taxon>Eukaryota</taxon>
        <taxon>Viridiplantae</taxon>
        <taxon>Streptophyta</taxon>
        <taxon>Embryophyta</taxon>
        <taxon>Tracheophyta</taxon>
        <taxon>Spermatophyta</taxon>
        <taxon>Magnoliopsida</taxon>
        <taxon>Liliopsida</taxon>
        <taxon>Poales</taxon>
        <taxon>Poaceae</taxon>
        <taxon>PACMAD clade</taxon>
        <taxon>Panicoideae</taxon>
        <taxon>Panicodae</taxon>
        <taxon>Paniceae</taxon>
        <taxon>Panicinae</taxon>
        <taxon>Panicum</taxon>
        <taxon>Panicum sect. Panicum</taxon>
    </lineage>
</organism>